<dbReference type="Proteomes" id="UP000234275">
    <property type="component" value="Unassembled WGS sequence"/>
</dbReference>
<evidence type="ECO:0000313" key="1">
    <source>
        <dbReference type="EMBL" id="PLB46394.1"/>
    </source>
</evidence>
<keyword evidence="2" id="KW-1185">Reference proteome</keyword>
<sequence length="150" mass="17941">MSATQRALRMPEIVSSIILHLDAVWSYHSRRRAHYLFCCLLVNKLWYREAVWYLWRHICFGGVWIPVDHYFQPIAPERRQFYADLVEATSLHYCYKYKNKHPDLDGLIFPRLTSLAYYTEVAFEDVGYPPPAINAPRLKHITWRTCTWDC</sequence>
<evidence type="ECO:0000313" key="2">
    <source>
        <dbReference type="Proteomes" id="UP000234275"/>
    </source>
</evidence>
<dbReference type="RefSeq" id="XP_024701696.1">
    <property type="nucleotide sequence ID" value="XM_024849536.1"/>
</dbReference>
<dbReference type="OrthoDB" id="2305901at2759"/>
<organism evidence="1 2">
    <name type="scientific">Aspergillus steynii IBT 23096</name>
    <dbReference type="NCBI Taxonomy" id="1392250"/>
    <lineage>
        <taxon>Eukaryota</taxon>
        <taxon>Fungi</taxon>
        <taxon>Dikarya</taxon>
        <taxon>Ascomycota</taxon>
        <taxon>Pezizomycotina</taxon>
        <taxon>Eurotiomycetes</taxon>
        <taxon>Eurotiomycetidae</taxon>
        <taxon>Eurotiales</taxon>
        <taxon>Aspergillaceae</taxon>
        <taxon>Aspergillus</taxon>
        <taxon>Aspergillus subgen. Circumdati</taxon>
    </lineage>
</organism>
<dbReference type="VEuPathDB" id="FungiDB:P170DRAFT_438199"/>
<name>A0A2I2G0I0_9EURO</name>
<evidence type="ECO:0008006" key="3">
    <source>
        <dbReference type="Google" id="ProtNLM"/>
    </source>
</evidence>
<protein>
    <recommendedName>
        <fullName evidence="3">F-box domain-containing protein</fullName>
    </recommendedName>
</protein>
<accession>A0A2I2G0I0</accession>
<gene>
    <name evidence="1" type="ORF">P170DRAFT_438199</name>
</gene>
<dbReference type="GeneID" id="36557235"/>
<comment type="caution">
    <text evidence="1">The sequence shown here is derived from an EMBL/GenBank/DDBJ whole genome shotgun (WGS) entry which is preliminary data.</text>
</comment>
<dbReference type="AlphaFoldDB" id="A0A2I2G0I0"/>
<reference evidence="1 2" key="1">
    <citation type="submission" date="2016-12" db="EMBL/GenBank/DDBJ databases">
        <title>The genomes of Aspergillus section Nigri reveals drivers in fungal speciation.</title>
        <authorList>
            <consortium name="DOE Joint Genome Institute"/>
            <person name="Vesth T.C."/>
            <person name="Nybo J."/>
            <person name="Theobald S."/>
            <person name="Brandl J."/>
            <person name="Frisvad J.C."/>
            <person name="Nielsen K.F."/>
            <person name="Lyhne E.K."/>
            <person name="Kogle M.E."/>
            <person name="Kuo A."/>
            <person name="Riley R."/>
            <person name="Clum A."/>
            <person name="Nolan M."/>
            <person name="Lipzen A."/>
            <person name="Salamov A."/>
            <person name="Henrissat B."/>
            <person name="Wiebenga A."/>
            <person name="De Vries R.P."/>
            <person name="Grigoriev I.V."/>
            <person name="Mortensen U.H."/>
            <person name="Andersen M.R."/>
            <person name="Baker S.E."/>
        </authorList>
    </citation>
    <scope>NUCLEOTIDE SEQUENCE [LARGE SCALE GENOMIC DNA]</scope>
    <source>
        <strain evidence="1 2">IBT 23096</strain>
    </source>
</reference>
<proteinExistence type="predicted"/>
<dbReference type="EMBL" id="MSFO01000006">
    <property type="protein sequence ID" value="PLB46394.1"/>
    <property type="molecule type" value="Genomic_DNA"/>
</dbReference>